<dbReference type="InterPro" id="IPR003593">
    <property type="entry name" value="AAA+_ATPase"/>
</dbReference>
<dbReference type="EC" id="2.7.7.7" evidence="11"/>
<dbReference type="AlphaFoldDB" id="A0A1M7ZJK8"/>
<keyword evidence="7" id="KW-0862">Zinc</keyword>
<evidence type="ECO:0000256" key="4">
    <source>
        <dbReference type="ARBA" id="ARBA00022705"/>
    </source>
</evidence>
<feature type="compositionally biased region" description="Acidic residues" evidence="12">
    <location>
        <begin position="685"/>
        <end position="695"/>
    </location>
</feature>
<dbReference type="PANTHER" id="PTHR11669">
    <property type="entry name" value="REPLICATION FACTOR C / DNA POLYMERASE III GAMMA-TAU SUBUNIT"/>
    <property type="match status" value="1"/>
</dbReference>
<feature type="domain" description="AAA+ ATPase" evidence="13">
    <location>
        <begin position="100"/>
        <end position="247"/>
    </location>
</feature>
<keyword evidence="5" id="KW-0479">Metal-binding</keyword>
<name>A0A1M7ZJK8_9HYPH</name>
<dbReference type="SMART" id="SM00382">
    <property type="entry name" value="AAA"/>
    <property type="match status" value="1"/>
</dbReference>
<dbReference type="GO" id="GO:0003677">
    <property type="term" value="F:DNA binding"/>
    <property type="evidence" value="ECO:0007669"/>
    <property type="project" value="InterPro"/>
</dbReference>
<dbReference type="SUPFAM" id="SSF52540">
    <property type="entry name" value="P-loop containing nucleoside triphosphate hydrolases"/>
    <property type="match status" value="1"/>
</dbReference>
<dbReference type="NCBIfam" id="TIGR02397">
    <property type="entry name" value="dnaX_nterm"/>
    <property type="match status" value="1"/>
</dbReference>
<keyword evidence="6 11" id="KW-0547">Nucleotide-binding</keyword>
<dbReference type="InterPro" id="IPR012763">
    <property type="entry name" value="DNA_pol_III_sug/sutau_N"/>
</dbReference>
<feature type="compositionally biased region" description="Low complexity" evidence="12">
    <location>
        <begin position="503"/>
        <end position="513"/>
    </location>
</feature>
<dbReference type="GO" id="GO:0006261">
    <property type="term" value="P:DNA-templated DNA replication"/>
    <property type="evidence" value="ECO:0007669"/>
    <property type="project" value="TreeGrafter"/>
</dbReference>
<dbReference type="FunFam" id="1.20.272.10:FF:000003">
    <property type="entry name" value="DNA polymerase III subunit gamma/tau"/>
    <property type="match status" value="1"/>
</dbReference>
<dbReference type="Pfam" id="PF12362">
    <property type="entry name" value="DUF3646"/>
    <property type="match status" value="1"/>
</dbReference>
<dbReference type="InterPro" id="IPR045085">
    <property type="entry name" value="HLD_clamp_pol_III_gamma_tau"/>
</dbReference>
<dbReference type="Gene3D" id="1.10.8.60">
    <property type="match status" value="1"/>
</dbReference>
<dbReference type="GO" id="GO:0046872">
    <property type="term" value="F:metal ion binding"/>
    <property type="evidence" value="ECO:0007669"/>
    <property type="project" value="UniProtKB-KW"/>
</dbReference>
<evidence type="ECO:0000256" key="12">
    <source>
        <dbReference type="SAM" id="MobiDB-lite"/>
    </source>
</evidence>
<dbReference type="Proteomes" id="UP000186406">
    <property type="component" value="Unassembled WGS sequence"/>
</dbReference>
<evidence type="ECO:0000256" key="3">
    <source>
        <dbReference type="ARBA" id="ARBA00022695"/>
    </source>
</evidence>
<dbReference type="SUPFAM" id="SSF48019">
    <property type="entry name" value="post-AAA+ oligomerization domain-like"/>
    <property type="match status" value="1"/>
</dbReference>
<keyword evidence="3 11" id="KW-0548">Nucleotidyltransferase</keyword>
<evidence type="ECO:0000256" key="8">
    <source>
        <dbReference type="ARBA" id="ARBA00022840"/>
    </source>
</evidence>
<dbReference type="GO" id="GO:0005524">
    <property type="term" value="F:ATP binding"/>
    <property type="evidence" value="ECO:0007669"/>
    <property type="project" value="UniProtKB-KW"/>
</dbReference>
<comment type="function">
    <text evidence="11">DNA polymerase III is a complex, multichain enzyme responsible for most of the replicative synthesis in bacteria. This DNA polymerase also exhibits 3' to 5' exonuclease activity.</text>
</comment>
<dbReference type="NCBIfam" id="NF006585">
    <property type="entry name" value="PRK09111.1"/>
    <property type="match status" value="1"/>
</dbReference>
<dbReference type="EMBL" id="FRXO01000003">
    <property type="protein sequence ID" value="SHO64846.1"/>
    <property type="molecule type" value="Genomic_DNA"/>
</dbReference>
<dbReference type="CDD" id="cd18137">
    <property type="entry name" value="HLD_clamp_pol_III_gamma_tau"/>
    <property type="match status" value="1"/>
</dbReference>
<dbReference type="Gene3D" id="1.20.272.10">
    <property type="match status" value="1"/>
</dbReference>
<comment type="similarity">
    <text evidence="1 11">Belongs to the DnaX/STICHEL family.</text>
</comment>
<proteinExistence type="inferred from homology"/>
<dbReference type="Pfam" id="PF12169">
    <property type="entry name" value="DNA_pol3_gamma3"/>
    <property type="match status" value="1"/>
</dbReference>
<dbReference type="InterPro" id="IPR050238">
    <property type="entry name" value="DNA_Rep/Repair_Clamp_Loader"/>
</dbReference>
<dbReference type="InterPro" id="IPR008921">
    <property type="entry name" value="DNA_pol3_clamp-load_cplx_C"/>
</dbReference>
<sequence>MDGDGSNLLGDAGAGRSPAREGSQASAKDQAAAKDEAAYPALDAAGLFVDEDGMPPPPSATAAAPYRVLARKYRPRSFDDLIGQEPMVRTLSNAFESGRIPQAWMLTGVRGVGKTTTARILARALNYVVPGAIDRPTVDMKVPGLHCDAIMEGRDVDVIEMDAASHTSINDIREITEASRYKPVSARYKVYIVDEVHMLSTAAFNGLLKTLEEPPEHVKFVFATTEIRKVPVTVLSRCQRFDLRRVEADVLVRHLAGISAKEGVEVEGEALALIARAAEGSVRDSLSLLDQAIAHGAGRVNVEEVRAMLGLADRARVVDLFEHVLRGDAAAALKELAAQYEIGADPSVVLSDLAAFVHLVTRLKIVPEAANDATLTEIERKRGTAFAAQLSVAVLTRAWQLLLKGIPEVQGSPRPLAAAEMVLVRLAYVADLPTPEEAIRAFRDGGGAGTTAAGSPSPSRPGPSGGSSATAGGGGGPAPADAVGGRSLAASGDAGGRPALRIAAPSHGAAAPAVPSPVAEPAPKPAAPEAGPFRSLEDIAAACAERRDIRLKFAVERQMRLVRLEPGRIEFEPTPDAAPDLAGDLGRKLTDWTGTRWVVTVTRGGGARTLYEERQQADAQRRSDAETDPLVLAVMARFPGAKIVNVSIRNGEDAAGGFTPAPVEDTDGFEDDPVLADPGGADDRAFDDDFDFDSL</sequence>
<evidence type="ECO:0000256" key="5">
    <source>
        <dbReference type="ARBA" id="ARBA00022723"/>
    </source>
</evidence>
<keyword evidence="15" id="KW-1185">Reference proteome</keyword>
<keyword evidence="9 11" id="KW-0239">DNA-directed DNA polymerase</keyword>
<evidence type="ECO:0000256" key="9">
    <source>
        <dbReference type="ARBA" id="ARBA00022932"/>
    </source>
</evidence>
<evidence type="ECO:0000256" key="2">
    <source>
        <dbReference type="ARBA" id="ARBA00022679"/>
    </source>
</evidence>
<feature type="region of interest" description="Disordered" evidence="12">
    <location>
        <begin position="441"/>
        <end position="531"/>
    </location>
</feature>
<organism evidence="14 15">
    <name type="scientific">Pseudoxanthobacter soli DSM 19599</name>
    <dbReference type="NCBI Taxonomy" id="1123029"/>
    <lineage>
        <taxon>Bacteria</taxon>
        <taxon>Pseudomonadati</taxon>
        <taxon>Pseudomonadota</taxon>
        <taxon>Alphaproteobacteria</taxon>
        <taxon>Hyphomicrobiales</taxon>
        <taxon>Segnochrobactraceae</taxon>
        <taxon>Pseudoxanthobacter</taxon>
    </lineage>
</organism>
<keyword evidence="4 11" id="KW-0235">DNA replication</keyword>
<dbReference type="FunFam" id="3.40.50.300:FF:000014">
    <property type="entry name" value="DNA polymerase III subunit gamma/tau"/>
    <property type="match status" value="1"/>
</dbReference>
<keyword evidence="8 11" id="KW-0067">ATP-binding</keyword>
<gene>
    <name evidence="11" type="primary">dnaX</name>
    <name evidence="14" type="ORF">SAMN02745172_01882</name>
</gene>
<keyword evidence="2 11" id="KW-0808">Transferase</keyword>
<dbReference type="GO" id="GO:0009360">
    <property type="term" value="C:DNA polymerase III complex"/>
    <property type="evidence" value="ECO:0007669"/>
    <property type="project" value="InterPro"/>
</dbReference>
<protein>
    <recommendedName>
        <fullName evidence="11">DNA polymerase III subunit gamma/tau</fullName>
        <ecNumber evidence="11">2.7.7.7</ecNumber>
    </recommendedName>
</protein>
<feature type="compositionally biased region" description="Acidic residues" evidence="12">
    <location>
        <begin position="664"/>
        <end position="674"/>
    </location>
</feature>
<evidence type="ECO:0000256" key="10">
    <source>
        <dbReference type="ARBA" id="ARBA00049244"/>
    </source>
</evidence>
<evidence type="ECO:0000256" key="11">
    <source>
        <dbReference type="RuleBase" id="RU364063"/>
    </source>
</evidence>
<evidence type="ECO:0000313" key="15">
    <source>
        <dbReference type="Proteomes" id="UP000186406"/>
    </source>
</evidence>
<feature type="compositionally biased region" description="Pro residues" evidence="12">
    <location>
        <begin position="514"/>
        <end position="526"/>
    </location>
</feature>
<evidence type="ECO:0000256" key="6">
    <source>
        <dbReference type="ARBA" id="ARBA00022741"/>
    </source>
</evidence>
<comment type="subunit">
    <text evidence="11">DNA polymerase III contains a core (composed of alpha, epsilon and theta chains) that associates with a tau subunit. This core dimerizes to form the POLIII' complex. PolIII' associates with the gamma complex (composed of gamma, delta, delta', psi and chi chains) and with the beta chain to form the complete DNA polymerase III complex.</text>
</comment>
<dbReference type="STRING" id="1123029.SAMN02745172_01882"/>
<feature type="region of interest" description="Disordered" evidence="12">
    <location>
        <begin position="653"/>
        <end position="695"/>
    </location>
</feature>
<dbReference type="GO" id="GO:0003887">
    <property type="term" value="F:DNA-directed DNA polymerase activity"/>
    <property type="evidence" value="ECO:0007669"/>
    <property type="project" value="UniProtKB-KW"/>
</dbReference>
<dbReference type="Gene3D" id="3.40.50.300">
    <property type="entry name" value="P-loop containing nucleotide triphosphate hydrolases"/>
    <property type="match status" value="1"/>
</dbReference>
<dbReference type="Pfam" id="PF13177">
    <property type="entry name" value="DNA_pol3_delta2"/>
    <property type="match status" value="1"/>
</dbReference>
<dbReference type="CDD" id="cd00009">
    <property type="entry name" value="AAA"/>
    <property type="match status" value="1"/>
</dbReference>
<feature type="region of interest" description="Disordered" evidence="12">
    <location>
        <begin position="1"/>
        <end position="35"/>
    </location>
</feature>
<evidence type="ECO:0000259" key="13">
    <source>
        <dbReference type="SMART" id="SM00382"/>
    </source>
</evidence>
<accession>A0A1M7ZJK8</accession>
<reference evidence="14 15" key="1">
    <citation type="submission" date="2016-12" db="EMBL/GenBank/DDBJ databases">
        <authorList>
            <person name="Song W.-J."/>
            <person name="Kurnit D.M."/>
        </authorList>
    </citation>
    <scope>NUCLEOTIDE SEQUENCE [LARGE SCALE GENOMIC DNA]</scope>
    <source>
        <strain evidence="14 15">DSM 19599</strain>
    </source>
</reference>
<dbReference type="InterPro" id="IPR022107">
    <property type="entry name" value="DNA_pol_III_gamma/tau_C"/>
</dbReference>
<dbReference type="Pfam" id="PF22608">
    <property type="entry name" value="DNAX_ATPase_lid"/>
    <property type="match status" value="1"/>
</dbReference>
<comment type="catalytic activity">
    <reaction evidence="10 11">
        <text>DNA(n) + a 2'-deoxyribonucleoside 5'-triphosphate = DNA(n+1) + diphosphate</text>
        <dbReference type="Rhea" id="RHEA:22508"/>
        <dbReference type="Rhea" id="RHEA-COMP:17339"/>
        <dbReference type="Rhea" id="RHEA-COMP:17340"/>
        <dbReference type="ChEBI" id="CHEBI:33019"/>
        <dbReference type="ChEBI" id="CHEBI:61560"/>
        <dbReference type="ChEBI" id="CHEBI:173112"/>
        <dbReference type="EC" id="2.7.7.7"/>
    </reaction>
</comment>
<dbReference type="InterPro" id="IPR027417">
    <property type="entry name" value="P-loop_NTPase"/>
</dbReference>
<dbReference type="FunFam" id="1.10.8.60:FF:000013">
    <property type="entry name" value="DNA polymerase III subunit gamma/tau"/>
    <property type="match status" value="1"/>
</dbReference>
<evidence type="ECO:0000313" key="14">
    <source>
        <dbReference type="EMBL" id="SHO64846.1"/>
    </source>
</evidence>
<dbReference type="PANTHER" id="PTHR11669:SF0">
    <property type="entry name" value="PROTEIN STICHEL-LIKE 2"/>
    <property type="match status" value="1"/>
</dbReference>
<dbReference type="InterPro" id="IPR022754">
    <property type="entry name" value="DNA_pol_III_gamma-3"/>
</dbReference>
<evidence type="ECO:0000256" key="1">
    <source>
        <dbReference type="ARBA" id="ARBA00006360"/>
    </source>
</evidence>
<evidence type="ECO:0000256" key="7">
    <source>
        <dbReference type="ARBA" id="ARBA00022833"/>
    </source>
</evidence>